<keyword evidence="1" id="KW-0479">Metal-binding</keyword>
<evidence type="ECO:0000256" key="2">
    <source>
        <dbReference type="ARBA" id="ARBA00022737"/>
    </source>
</evidence>
<keyword evidence="8" id="KW-1185">Reference proteome</keyword>
<dbReference type="Proteomes" id="UP001630127">
    <property type="component" value="Unassembled WGS sequence"/>
</dbReference>
<dbReference type="Pfam" id="PF13499">
    <property type="entry name" value="EF-hand_7"/>
    <property type="match status" value="1"/>
</dbReference>
<protein>
    <recommendedName>
        <fullName evidence="6">EF-hand domain-containing protein</fullName>
    </recommendedName>
</protein>
<dbReference type="SUPFAM" id="SSF47473">
    <property type="entry name" value="EF-hand"/>
    <property type="match status" value="1"/>
</dbReference>
<evidence type="ECO:0000313" key="7">
    <source>
        <dbReference type="EMBL" id="KAL3526533.1"/>
    </source>
</evidence>
<gene>
    <name evidence="7" type="ORF">ACH5RR_011189</name>
</gene>
<dbReference type="Gene3D" id="1.10.238.10">
    <property type="entry name" value="EF-hand"/>
    <property type="match status" value="1"/>
</dbReference>
<feature type="compositionally biased region" description="Basic and acidic residues" evidence="4">
    <location>
        <begin position="73"/>
        <end position="90"/>
    </location>
</feature>
<keyword evidence="3" id="KW-0106">Calcium</keyword>
<comment type="caution">
    <text evidence="7">The sequence shown here is derived from an EMBL/GenBank/DDBJ whole genome shotgun (WGS) entry which is preliminary data.</text>
</comment>
<dbReference type="GO" id="GO:0046872">
    <property type="term" value="F:metal ion binding"/>
    <property type="evidence" value="ECO:0007669"/>
    <property type="project" value="UniProtKB-KW"/>
</dbReference>
<evidence type="ECO:0000256" key="5">
    <source>
        <dbReference type="SAM" id="Phobius"/>
    </source>
</evidence>
<dbReference type="EMBL" id="JBJUIK010000005">
    <property type="protein sequence ID" value="KAL3526533.1"/>
    <property type="molecule type" value="Genomic_DNA"/>
</dbReference>
<keyword evidence="5" id="KW-0812">Transmembrane</keyword>
<organism evidence="7 8">
    <name type="scientific">Cinchona calisaya</name>
    <dbReference type="NCBI Taxonomy" id="153742"/>
    <lineage>
        <taxon>Eukaryota</taxon>
        <taxon>Viridiplantae</taxon>
        <taxon>Streptophyta</taxon>
        <taxon>Embryophyta</taxon>
        <taxon>Tracheophyta</taxon>
        <taxon>Spermatophyta</taxon>
        <taxon>Magnoliopsida</taxon>
        <taxon>eudicotyledons</taxon>
        <taxon>Gunneridae</taxon>
        <taxon>Pentapetalae</taxon>
        <taxon>asterids</taxon>
        <taxon>lamiids</taxon>
        <taxon>Gentianales</taxon>
        <taxon>Rubiaceae</taxon>
        <taxon>Cinchonoideae</taxon>
        <taxon>Cinchoneae</taxon>
        <taxon>Cinchona</taxon>
    </lineage>
</organism>
<keyword evidence="5" id="KW-1133">Transmembrane helix</keyword>
<evidence type="ECO:0000313" key="8">
    <source>
        <dbReference type="Proteomes" id="UP001630127"/>
    </source>
</evidence>
<proteinExistence type="predicted"/>
<accession>A0ABD3A9Y8</accession>
<evidence type="ECO:0000259" key="6">
    <source>
        <dbReference type="PROSITE" id="PS50222"/>
    </source>
</evidence>
<evidence type="ECO:0000256" key="3">
    <source>
        <dbReference type="ARBA" id="ARBA00022837"/>
    </source>
</evidence>
<dbReference type="SMART" id="SM00054">
    <property type="entry name" value="EFh"/>
    <property type="match status" value="2"/>
</dbReference>
<name>A0ABD3A9Y8_9GENT</name>
<reference evidence="7 8" key="1">
    <citation type="submission" date="2024-11" db="EMBL/GenBank/DDBJ databases">
        <title>A near-complete genome assembly of Cinchona calisaya.</title>
        <authorList>
            <person name="Lian D.C."/>
            <person name="Zhao X.W."/>
            <person name="Wei L."/>
        </authorList>
    </citation>
    <scope>NUCLEOTIDE SEQUENCE [LARGE SCALE GENOMIC DNA]</scope>
    <source>
        <tissue evidence="7">Nenye</tissue>
    </source>
</reference>
<dbReference type="PANTHER" id="PTHR10891">
    <property type="entry name" value="EF-HAND CALCIUM-BINDING DOMAIN CONTAINING PROTEIN"/>
    <property type="match status" value="1"/>
</dbReference>
<dbReference type="InterPro" id="IPR039647">
    <property type="entry name" value="EF_hand_pair_protein_CML-like"/>
</dbReference>
<dbReference type="InterPro" id="IPR018247">
    <property type="entry name" value="EF_Hand_1_Ca_BS"/>
</dbReference>
<evidence type="ECO:0000256" key="4">
    <source>
        <dbReference type="SAM" id="MobiDB-lite"/>
    </source>
</evidence>
<feature type="domain" description="EF-hand" evidence="6">
    <location>
        <begin position="145"/>
        <end position="176"/>
    </location>
</feature>
<feature type="region of interest" description="Disordered" evidence="4">
    <location>
        <begin position="55"/>
        <end position="90"/>
    </location>
</feature>
<feature type="transmembrane region" description="Helical" evidence="5">
    <location>
        <begin position="20"/>
        <end position="39"/>
    </location>
</feature>
<dbReference type="InterPro" id="IPR002048">
    <property type="entry name" value="EF_hand_dom"/>
</dbReference>
<evidence type="ECO:0000256" key="1">
    <source>
        <dbReference type="ARBA" id="ARBA00022723"/>
    </source>
</evidence>
<dbReference type="PROSITE" id="PS50222">
    <property type="entry name" value="EF_HAND_2"/>
    <property type="match status" value="2"/>
</dbReference>
<feature type="compositionally biased region" description="Polar residues" evidence="4">
    <location>
        <begin position="58"/>
        <end position="68"/>
    </location>
</feature>
<feature type="domain" description="EF-hand" evidence="6">
    <location>
        <begin position="179"/>
        <end position="213"/>
    </location>
</feature>
<dbReference type="PROSITE" id="PS00018">
    <property type="entry name" value="EF_HAND_1"/>
    <property type="match status" value="2"/>
</dbReference>
<keyword evidence="5" id="KW-0472">Membrane</keyword>
<dbReference type="AlphaFoldDB" id="A0ABD3A9Y8"/>
<dbReference type="InterPro" id="IPR011992">
    <property type="entry name" value="EF-hand-dom_pair"/>
</dbReference>
<dbReference type="CDD" id="cd00051">
    <property type="entry name" value="EFh"/>
    <property type="match status" value="1"/>
</dbReference>
<sequence length="213" mass="24724">MMSPSGLNHLPIEYISLDNTIPLVFLILGFLQVSLYIILDWDNKIYSFFWGSESSSSIRQQPSDQVKGSTVRDVQKKKDTQDSESLKKKHDDESICKEDVDLVLRSLGFLSHANIDDGAKLEEERLDCNDIFNLFEEEKEPNKYEVKAAFDVFDENKDGFIDAWELQRILRALGLREGSELENCRKMIWAFDENEDDRIDFNEFVKIMESGFC</sequence>
<keyword evidence="2" id="KW-0677">Repeat</keyword>